<evidence type="ECO:0000259" key="1">
    <source>
        <dbReference type="Pfam" id="PF04167"/>
    </source>
</evidence>
<gene>
    <name evidence="2" type="ORF">HF577_27900</name>
</gene>
<dbReference type="SUPFAM" id="SSF159234">
    <property type="entry name" value="FomD-like"/>
    <property type="match status" value="1"/>
</dbReference>
<evidence type="ECO:0000313" key="2">
    <source>
        <dbReference type="EMBL" id="NMH80902.1"/>
    </source>
</evidence>
<dbReference type="InterPro" id="IPR035930">
    <property type="entry name" value="FomD-like_sf"/>
</dbReference>
<dbReference type="Gene3D" id="2.40.380.10">
    <property type="entry name" value="FomD-like"/>
    <property type="match status" value="1"/>
</dbReference>
<sequence length="184" mass="20627">MGAVHPPKISTFDVPAALNIDTKGVPRPVDEYRITPFGLYMSRPMIDRPTAHWVQSWLLPDIGLCVTDWCWNPGHHRDQDFYLDVCDIVRDGERWVLTDYYLDIVVQHGRSALVVDTDEFVAAVALGLLEPPAAEKAMERAFRAVDGLAAHGHDLDAWLGERGVALTWKRCRDVRQCPGEAPAP</sequence>
<name>A0ABX1RLQ1_9PSEU</name>
<dbReference type="InterPro" id="IPR007295">
    <property type="entry name" value="DUF402"/>
</dbReference>
<organism evidence="2 3">
    <name type="scientific">Pseudonocardia xinjiangensis</name>
    <dbReference type="NCBI Taxonomy" id="75289"/>
    <lineage>
        <taxon>Bacteria</taxon>
        <taxon>Bacillati</taxon>
        <taxon>Actinomycetota</taxon>
        <taxon>Actinomycetes</taxon>
        <taxon>Pseudonocardiales</taxon>
        <taxon>Pseudonocardiaceae</taxon>
        <taxon>Pseudonocardia</taxon>
    </lineage>
</organism>
<accession>A0ABX1RLQ1</accession>
<evidence type="ECO:0000313" key="3">
    <source>
        <dbReference type="Proteomes" id="UP001296706"/>
    </source>
</evidence>
<dbReference type="EMBL" id="JAAXKY010000120">
    <property type="protein sequence ID" value="NMH80902.1"/>
    <property type="molecule type" value="Genomic_DNA"/>
</dbReference>
<dbReference type="Pfam" id="PF04167">
    <property type="entry name" value="DUF402"/>
    <property type="match status" value="1"/>
</dbReference>
<reference evidence="2 3" key="1">
    <citation type="submission" date="2020-04" db="EMBL/GenBank/DDBJ databases">
        <authorList>
            <person name="Klaysubun C."/>
            <person name="Duangmal K."/>
            <person name="Lipun K."/>
        </authorList>
    </citation>
    <scope>NUCLEOTIDE SEQUENCE [LARGE SCALE GENOMIC DNA]</scope>
    <source>
        <strain evidence="2 3">JCM 11839</strain>
    </source>
</reference>
<protein>
    <submittedName>
        <fullName evidence="2">DUF402 domain-containing protein</fullName>
    </submittedName>
</protein>
<dbReference type="Proteomes" id="UP001296706">
    <property type="component" value="Unassembled WGS sequence"/>
</dbReference>
<feature type="domain" description="DUF402" evidence="1">
    <location>
        <begin position="29"/>
        <end position="153"/>
    </location>
</feature>
<proteinExistence type="predicted"/>
<comment type="caution">
    <text evidence="2">The sequence shown here is derived from an EMBL/GenBank/DDBJ whole genome shotgun (WGS) entry which is preliminary data.</text>
</comment>
<keyword evidence="3" id="KW-1185">Reference proteome</keyword>